<dbReference type="PANTHER" id="PTHR43085">
    <property type="entry name" value="HEXOKINASE FAMILY MEMBER"/>
    <property type="match status" value="1"/>
</dbReference>
<keyword evidence="3 5" id="KW-0418">Kinase</keyword>
<dbReference type="SUPFAM" id="SSF53613">
    <property type="entry name" value="Ribokinase-like"/>
    <property type="match status" value="1"/>
</dbReference>
<dbReference type="GO" id="GO:0005829">
    <property type="term" value="C:cytosol"/>
    <property type="evidence" value="ECO:0007669"/>
    <property type="project" value="TreeGrafter"/>
</dbReference>
<dbReference type="OrthoDB" id="9776822at2"/>
<sequence length="291" mass="30375">MLELSARAGGLWQIGYGGDTLNTAVHLARLGCTVAYASALGSDAFSANLRQQWQAEGLDCSLLLTDPARSTGLYSISLDAAGERTFSYWRSDSAARQMFALPDSARLAEALGEAQVLAFSLISLAILPMAGRHLLLDAARKVRAAGGQVVFDGNFRPRLWDSQAEAAHLRDIAIAVASIGLPTLEDEVALGLPDDAQAVAAHWQRLGCAETVVKLGAKGCLLPDGTLVPPPQVLQPVDTSGAGDAFNAGYLAARLAGASPHDAALRGHALAGWCVMRPGAIPPRDGQAPYA</sequence>
<evidence type="ECO:0000259" key="4">
    <source>
        <dbReference type="Pfam" id="PF00294"/>
    </source>
</evidence>
<accession>A0A844YWY2</accession>
<evidence type="ECO:0000256" key="3">
    <source>
        <dbReference type="ARBA" id="ARBA00022777"/>
    </source>
</evidence>
<evidence type="ECO:0000256" key="2">
    <source>
        <dbReference type="ARBA" id="ARBA00022679"/>
    </source>
</evidence>
<dbReference type="InterPro" id="IPR011611">
    <property type="entry name" value="PfkB_dom"/>
</dbReference>
<comment type="similarity">
    <text evidence="1">Belongs to the carbohydrate kinase PfkB family.</text>
</comment>
<organism evidence="5 6">
    <name type="scientific">Alteraurantiacibacter buctensis</name>
    <dbReference type="NCBI Taxonomy" id="1503981"/>
    <lineage>
        <taxon>Bacteria</taxon>
        <taxon>Pseudomonadati</taxon>
        <taxon>Pseudomonadota</taxon>
        <taxon>Alphaproteobacteria</taxon>
        <taxon>Sphingomonadales</taxon>
        <taxon>Erythrobacteraceae</taxon>
        <taxon>Alteraurantiacibacter</taxon>
    </lineage>
</organism>
<dbReference type="CDD" id="cd01166">
    <property type="entry name" value="KdgK"/>
    <property type="match status" value="1"/>
</dbReference>
<proteinExistence type="inferred from homology"/>
<dbReference type="GO" id="GO:0008673">
    <property type="term" value="F:2-dehydro-3-deoxygluconokinase activity"/>
    <property type="evidence" value="ECO:0007669"/>
    <property type="project" value="TreeGrafter"/>
</dbReference>
<dbReference type="InterPro" id="IPR050306">
    <property type="entry name" value="PfkB_Carbo_kinase"/>
</dbReference>
<dbReference type="Gene3D" id="3.40.1190.20">
    <property type="match status" value="1"/>
</dbReference>
<gene>
    <name evidence="5" type="ORF">GRI99_01180</name>
</gene>
<evidence type="ECO:0000256" key="1">
    <source>
        <dbReference type="ARBA" id="ARBA00010688"/>
    </source>
</evidence>
<keyword evidence="6" id="KW-1185">Reference proteome</keyword>
<dbReference type="InterPro" id="IPR002173">
    <property type="entry name" value="Carboh/pur_kinase_PfkB_CS"/>
</dbReference>
<dbReference type="Pfam" id="PF00294">
    <property type="entry name" value="PfkB"/>
    <property type="match status" value="1"/>
</dbReference>
<dbReference type="GO" id="GO:0042840">
    <property type="term" value="P:D-glucuronate catabolic process"/>
    <property type="evidence" value="ECO:0007669"/>
    <property type="project" value="TreeGrafter"/>
</dbReference>
<dbReference type="AlphaFoldDB" id="A0A844YWY2"/>
<name>A0A844YWY2_9SPHN</name>
<dbReference type="PROSITE" id="PS00584">
    <property type="entry name" value="PFKB_KINASES_2"/>
    <property type="match status" value="1"/>
</dbReference>
<protein>
    <submittedName>
        <fullName evidence="5">Sugar kinase</fullName>
    </submittedName>
</protein>
<dbReference type="EMBL" id="WTYV01000001">
    <property type="protein sequence ID" value="MXO70243.1"/>
    <property type="molecule type" value="Genomic_DNA"/>
</dbReference>
<keyword evidence="2" id="KW-0808">Transferase</keyword>
<evidence type="ECO:0000313" key="6">
    <source>
        <dbReference type="Proteomes" id="UP000466966"/>
    </source>
</evidence>
<evidence type="ECO:0000313" key="5">
    <source>
        <dbReference type="EMBL" id="MXO70243.1"/>
    </source>
</evidence>
<dbReference type="GO" id="GO:0006974">
    <property type="term" value="P:DNA damage response"/>
    <property type="evidence" value="ECO:0007669"/>
    <property type="project" value="TreeGrafter"/>
</dbReference>
<feature type="domain" description="Carbohydrate kinase PfkB" evidence="4">
    <location>
        <begin position="12"/>
        <end position="283"/>
    </location>
</feature>
<reference evidence="5 6" key="1">
    <citation type="submission" date="2019-12" db="EMBL/GenBank/DDBJ databases">
        <title>Genomic-based taxomic classification of the family Erythrobacteraceae.</title>
        <authorList>
            <person name="Xu L."/>
        </authorList>
    </citation>
    <scope>NUCLEOTIDE SEQUENCE [LARGE SCALE GENOMIC DNA]</scope>
    <source>
        <strain evidence="5 6">M0322</strain>
    </source>
</reference>
<comment type="caution">
    <text evidence="5">The sequence shown here is derived from an EMBL/GenBank/DDBJ whole genome shotgun (WGS) entry which is preliminary data.</text>
</comment>
<dbReference type="GO" id="GO:0019698">
    <property type="term" value="P:D-galacturonate catabolic process"/>
    <property type="evidence" value="ECO:0007669"/>
    <property type="project" value="TreeGrafter"/>
</dbReference>
<dbReference type="Proteomes" id="UP000466966">
    <property type="component" value="Unassembled WGS sequence"/>
</dbReference>
<dbReference type="InterPro" id="IPR029056">
    <property type="entry name" value="Ribokinase-like"/>
</dbReference>
<dbReference type="PANTHER" id="PTHR43085:SF15">
    <property type="entry name" value="2-DEHYDRO-3-DEOXYGLUCONOKINASE"/>
    <property type="match status" value="1"/>
</dbReference>